<keyword evidence="3" id="KW-1185">Reference proteome</keyword>
<dbReference type="EMBL" id="OZ034819">
    <property type="protein sequence ID" value="CAL1394577.1"/>
    <property type="molecule type" value="Genomic_DNA"/>
</dbReference>
<evidence type="ECO:0000259" key="1">
    <source>
        <dbReference type="Pfam" id="PF03732"/>
    </source>
</evidence>
<evidence type="ECO:0000313" key="3">
    <source>
        <dbReference type="Proteomes" id="UP001497516"/>
    </source>
</evidence>
<protein>
    <recommendedName>
        <fullName evidence="1">Retrotransposon gag domain-containing protein</fullName>
    </recommendedName>
</protein>
<accession>A0AAV2F9D1</accession>
<evidence type="ECO:0000313" key="2">
    <source>
        <dbReference type="EMBL" id="CAL1394577.1"/>
    </source>
</evidence>
<name>A0AAV2F9D1_9ROSI</name>
<proteinExistence type="predicted"/>
<feature type="domain" description="Retrotransposon gag" evidence="1">
    <location>
        <begin position="2"/>
        <end position="63"/>
    </location>
</feature>
<organism evidence="2 3">
    <name type="scientific">Linum trigynum</name>
    <dbReference type="NCBI Taxonomy" id="586398"/>
    <lineage>
        <taxon>Eukaryota</taxon>
        <taxon>Viridiplantae</taxon>
        <taxon>Streptophyta</taxon>
        <taxon>Embryophyta</taxon>
        <taxon>Tracheophyta</taxon>
        <taxon>Spermatophyta</taxon>
        <taxon>Magnoliopsida</taxon>
        <taxon>eudicotyledons</taxon>
        <taxon>Gunneridae</taxon>
        <taxon>Pentapetalae</taxon>
        <taxon>rosids</taxon>
        <taxon>fabids</taxon>
        <taxon>Malpighiales</taxon>
        <taxon>Linaceae</taxon>
        <taxon>Linum</taxon>
    </lineage>
</organism>
<dbReference type="Proteomes" id="UP001497516">
    <property type="component" value="Chromosome 6"/>
</dbReference>
<dbReference type="Pfam" id="PF03732">
    <property type="entry name" value="Retrotrans_gag"/>
    <property type="match status" value="1"/>
</dbReference>
<gene>
    <name evidence="2" type="ORF">LTRI10_LOCUS35072</name>
</gene>
<sequence length="171" mass="19657">MFLDEYIPDSIRDDKREEFMKLKQEWGQTVAEYTEQFKKLCKYADPAYRTAIGMRDRYIRGLKAEIKKCMGEAERISQSIAYRAALRIEKDEKMAQEERAARFDVRRGKSPPTRGARLSQLTLLREDLVLPSSCLPIARQALTGVHPRSTRHSTRSVNFVRSIIRGSAGSS</sequence>
<dbReference type="AlphaFoldDB" id="A0AAV2F9D1"/>
<dbReference type="InterPro" id="IPR005162">
    <property type="entry name" value="Retrotrans_gag_dom"/>
</dbReference>
<reference evidence="2 3" key="1">
    <citation type="submission" date="2024-04" db="EMBL/GenBank/DDBJ databases">
        <authorList>
            <person name="Fracassetti M."/>
        </authorList>
    </citation>
    <scope>NUCLEOTIDE SEQUENCE [LARGE SCALE GENOMIC DNA]</scope>
</reference>